<dbReference type="CDD" id="cd13969">
    <property type="entry name" value="ADCK1-like"/>
    <property type="match status" value="1"/>
</dbReference>
<dbReference type="PANTHER" id="PTHR43173:SF19">
    <property type="entry name" value="AARF DOMAIN-CONTAINING PROTEIN KINASE 1"/>
    <property type="match status" value="1"/>
</dbReference>
<dbReference type="InterPro" id="IPR045307">
    <property type="entry name" value="ADCK1_dom"/>
</dbReference>
<evidence type="ECO:0000256" key="1">
    <source>
        <dbReference type="ARBA" id="ARBA00009670"/>
    </source>
</evidence>
<comment type="similarity">
    <text evidence="1">Belongs to the protein kinase superfamily. ADCK protein kinase family.</text>
</comment>
<dbReference type="Gene3D" id="1.10.510.10">
    <property type="entry name" value="Transferase(Phosphotransferase) domain 1"/>
    <property type="match status" value="1"/>
</dbReference>
<reference evidence="3 4" key="1">
    <citation type="submission" date="2022-03" db="EMBL/GenBank/DDBJ databases">
        <title>A chromosomal length assembly of Cordylochernes scorpioides.</title>
        <authorList>
            <person name="Zeh D."/>
            <person name="Zeh J."/>
        </authorList>
    </citation>
    <scope>NUCLEOTIDE SEQUENCE [LARGE SCALE GENOMIC DNA]</scope>
    <source>
        <strain evidence="3">IN4F17</strain>
        <tissue evidence="3">Whole Body</tissue>
    </source>
</reference>
<protein>
    <submittedName>
        <fullName evidence="3">ADCK1</fullName>
    </submittedName>
</protein>
<sequence>MFQINTRSAKRLLNMCQKNGGVFIKVGQHVSALDYVVPPEYTETLSVLQKDVARDISSDLHKIIKQELKKESDEIFEEFDETPLGTGSLAQVHKAKLKNGQNVAVKLQHPEVDAHSKVDMATMGVSISFLVFNPLCSVESSLVLVVSSSCKLVAWIFPEFQFVWLADEMKKNLPLELNFLEEGKNADIVREKFSHLPWLKVPKVYWDISTKKLLVMDYYEGGYVNDTKYLDSQNISKTEVSKKIGQLYSEMIFLNGHVHCDPHPGNLLVYKEGNQPQLVLLDHGLYTTLTDDFRLNYCNLWLSILKRDVDGIKKCSKEMGVGELYNILAAILTQRSWKSVTKGIDQCIKTKEE</sequence>
<dbReference type="EMBL" id="CP092886">
    <property type="protein sequence ID" value="UYV84776.1"/>
    <property type="molecule type" value="Genomic_DNA"/>
</dbReference>
<name>A0ABY6LU49_9ARAC</name>
<dbReference type="InterPro" id="IPR004147">
    <property type="entry name" value="ABC1_dom"/>
</dbReference>
<dbReference type="Pfam" id="PF03109">
    <property type="entry name" value="ABC1"/>
    <property type="match status" value="2"/>
</dbReference>
<evidence type="ECO:0000259" key="2">
    <source>
        <dbReference type="Pfam" id="PF03109"/>
    </source>
</evidence>
<dbReference type="InterPro" id="IPR011009">
    <property type="entry name" value="Kinase-like_dom_sf"/>
</dbReference>
<gene>
    <name evidence="3" type="ORF">LAZ67_X003456</name>
</gene>
<dbReference type="InterPro" id="IPR051130">
    <property type="entry name" value="Mito_struct-func_regulator"/>
</dbReference>
<proteinExistence type="inferred from homology"/>
<evidence type="ECO:0000313" key="3">
    <source>
        <dbReference type="EMBL" id="UYV84776.1"/>
    </source>
</evidence>
<feature type="non-terminal residue" evidence="3">
    <location>
        <position position="1"/>
    </location>
</feature>
<feature type="domain" description="ABC1 atypical kinase-like" evidence="2">
    <location>
        <begin position="48"/>
        <end position="127"/>
    </location>
</feature>
<dbReference type="SUPFAM" id="SSF56112">
    <property type="entry name" value="Protein kinase-like (PK-like)"/>
    <property type="match status" value="1"/>
</dbReference>
<feature type="domain" description="ABC1 atypical kinase-like" evidence="2">
    <location>
        <begin position="147"/>
        <end position="315"/>
    </location>
</feature>
<organism evidence="3 4">
    <name type="scientific">Cordylochernes scorpioides</name>
    <dbReference type="NCBI Taxonomy" id="51811"/>
    <lineage>
        <taxon>Eukaryota</taxon>
        <taxon>Metazoa</taxon>
        <taxon>Ecdysozoa</taxon>
        <taxon>Arthropoda</taxon>
        <taxon>Chelicerata</taxon>
        <taxon>Arachnida</taxon>
        <taxon>Pseudoscorpiones</taxon>
        <taxon>Cheliferoidea</taxon>
        <taxon>Chernetidae</taxon>
        <taxon>Cordylochernes</taxon>
    </lineage>
</organism>
<keyword evidence="4" id="KW-1185">Reference proteome</keyword>
<dbReference type="PANTHER" id="PTHR43173">
    <property type="entry name" value="ABC1 FAMILY PROTEIN"/>
    <property type="match status" value="1"/>
</dbReference>
<dbReference type="Proteomes" id="UP001235939">
    <property type="component" value="Chromosome X"/>
</dbReference>
<accession>A0ABY6LU49</accession>
<evidence type="ECO:0000313" key="4">
    <source>
        <dbReference type="Proteomes" id="UP001235939"/>
    </source>
</evidence>